<protein>
    <submittedName>
        <fullName evidence="2">RimJ/RimL family protein N-acetyltransferase</fullName>
    </submittedName>
</protein>
<dbReference type="InterPro" id="IPR016181">
    <property type="entry name" value="Acyl_CoA_acyltransferase"/>
</dbReference>
<evidence type="ECO:0000259" key="1">
    <source>
        <dbReference type="PROSITE" id="PS51186"/>
    </source>
</evidence>
<reference evidence="2" key="1">
    <citation type="submission" date="2023-04" db="EMBL/GenBank/DDBJ databases">
        <title>Genome Encyclopedia of Bacteria and Archaea VI: Functional Genomics of Type Strains.</title>
        <authorList>
            <person name="Whitman W."/>
        </authorList>
    </citation>
    <scope>NUCLEOTIDE SEQUENCE</scope>
    <source>
        <strain evidence="2">Enz.4-51</strain>
    </source>
</reference>
<sequence length="197" mass="22414">MLTTEFLSRNQFPEYGAWLNSQDPETIHLYFGCAIGTQAIDTLVEKFSADPKNNRILVAKIDGNWAGTIHIATHDQEVEFGVIVGQQYRQKGIASAMMDQAITWSRNRFYTDLYMHCISWNRPIKILCEKHGLKPRNMMGDSEANLRLRPPNVGTYLKEQINVQRNLLKIIQPPRFITPLDPALASPSGALNFRLTP</sequence>
<keyword evidence="3" id="KW-1185">Reference proteome</keyword>
<evidence type="ECO:0000313" key="3">
    <source>
        <dbReference type="Proteomes" id="UP001161160"/>
    </source>
</evidence>
<feature type="domain" description="N-acetyltransferase" evidence="1">
    <location>
        <begin position="2"/>
        <end position="162"/>
    </location>
</feature>
<dbReference type="EMBL" id="JARXYA010000004">
    <property type="protein sequence ID" value="MDH6503773.1"/>
    <property type="molecule type" value="Genomic_DNA"/>
</dbReference>
<organism evidence="2 3">
    <name type="scientific">Polynucleobacter sphagniphilus</name>
    <dbReference type="NCBI Taxonomy" id="1743169"/>
    <lineage>
        <taxon>Bacteria</taxon>
        <taxon>Pseudomonadati</taxon>
        <taxon>Pseudomonadota</taxon>
        <taxon>Betaproteobacteria</taxon>
        <taxon>Burkholderiales</taxon>
        <taxon>Burkholderiaceae</taxon>
        <taxon>Polynucleobacter</taxon>
    </lineage>
</organism>
<dbReference type="Pfam" id="PF00583">
    <property type="entry name" value="Acetyltransf_1"/>
    <property type="match status" value="1"/>
</dbReference>
<proteinExistence type="predicted"/>
<dbReference type="PROSITE" id="PS51186">
    <property type="entry name" value="GNAT"/>
    <property type="match status" value="1"/>
</dbReference>
<dbReference type="CDD" id="cd04301">
    <property type="entry name" value="NAT_SF"/>
    <property type="match status" value="1"/>
</dbReference>
<dbReference type="AlphaFoldDB" id="A0AA43M7Y6"/>
<dbReference type="Proteomes" id="UP001161160">
    <property type="component" value="Unassembled WGS sequence"/>
</dbReference>
<comment type="caution">
    <text evidence="2">The sequence shown here is derived from an EMBL/GenBank/DDBJ whole genome shotgun (WGS) entry which is preliminary data.</text>
</comment>
<dbReference type="SUPFAM" id="SSF55729">
    <property type="entry name" value="Acyl-CoA N-acyltransferases (Nat)"/>
    <property type="match status" value="1"/>
</dbReference>
<dbReference type="Gene3D" id="3.40.630.30">
    <property type="match status" value="1"/>
</dbReference>
<dbReference type="InterPro" id="IPR000182">
    <property type="entry name" value="GNAT_dom"/>
</dbReference>
<dbReference type="GO" id="GO:0016747">
    <property type="term" value="F:acyltransferase activity, transferring groups other than amino-acyl groups"/>
    <property type="evidence" value="ECO:0007669"/>
    <property type="project" value="InterPro"/>
</dbReference>
<dbReference type="RefSeq" id="WP_076023205.1">
    <property type="nucleotide sequence ID" value="NZ_JAQFIK010000001.1"/>
</dbReference>
<evidence type="ECO:0000313" key="2">
    <source>
        <dbReference type="EMBL" id="MDH6503773.1"/>
    </source>
</evidence>
<name>A0AA43M7Y6_9BURK</name>
<dbReference type="GeneID" id="83595483"/>
<gene>
    <name evidence="2" type="ORF">M2127_001066</name>
</gene>
<accession>A0AA43M7Y6</accession>